<evidence type="ECO:0000259" key="4">
    <source>
        <dbReference type="PROSITE" id="PS50956"/>
    </source>
</evidence>
<comment type="caution">
    <text evidence="5">The sequence shown here is derived from an EMBL/GenBank/DDBJ whole genome shotgun (WGS) entry which is preliminary data.</text>
</comment>
<dbReference type="Gene3D" id="3.30.70.920">
    <property type="match status" value="1"/>
</dbReference>
<name>A0ABP9RA10_9PSEU</name>
<gene>
    <name evidence="5" type="ORF">GCM10023321_74620</name>
</gene>
<dbReference type="PANTHER" id="PTHR30154">
    <property type="entry name" value="LEUCINE-RESPONSIVE REGULATORY PROTEIN"/>
    <property type="match status" value="1"/>
</dbReference>
<feature type="domain" description="HTH asnC-type" evidence="4">
    <location>
        <begin position="12"/>
        <end position="73"/>
    </location>
</feature>
<evidence type="ECO:0000256" key="3">
    <source>
        <dbReference type="ARBA" id="ARBA00023163"/>
    </source>
</evidence>
<evidence type="ECO:0000256" key="2">
    <source>
        <dbReference type="ARBA" id="ARBA00023125"/>
    </source>
</evidence>
<keyword evidence="2" id="KW-0238">DNA-binding</keyword>
<dbReference type="InterPro" id="IPR019885">
    <property type="entry name" value="Tscrpt_reg_HTH_AsnC-type_CS"/>
</dbReference>
<dbReference type="PANTHER" id="PTHR30154:SF34">
    <property type="entry name" value="TRANSCRIPTIONAL REGULATOR AZLB"/>
    <property type="match status" value="1"/>
</dbReference>
<proteinExistence type="predicted"/>
<dbReference type="PRINTS" id="PR00033">
    <property type="entry name" value="HTHASNC"/>
</dbReference>
<dbReference type="SUPFAM" id="SSF46785">
    <property type="entry name" value="Winged helix' DNA-binding domain"/>
    <property type="match status" value="1"/>
</dbReference>
<sequence>MEAGTLRKVDRIDVTDARLLRALVEQPRATAVALAERLGLSRNTAAARLARLEQRGALDSFEQRINPAALGYPLTAFVTTRVTQRRLDEVSAALAEIPEVLSVQGITGQTDLMVRVVAADADDLYRIAGQILAIEWVERTDTALVMRELVPYRIGPLLRRIG</sequence>
<organism evidence="5 6">
    <name type="scientific">Pseudonocardia eucalypti</name>
    <dbReference type="NCBI Taxonomy" id="648755"/>
    <lineage>
        <taxon>Bacteria</taxon>
        <taxon>Bacillati</taxon>
        <taxon>Actinomycetota</taxon>
        <taxon>Actinomycetes</taxon>
        <taxon>Pseudonocardiales</taxon>
        <taxon>Pseudonocardiaceae</taxon>
        <taxon>Pseudonocardia</taxon>
    </lineage>
</organism>
<dbReference type="SMART" id="SM00344">
    <property type="entry name" value="HTH_ASNC"/>
    <property type="match status" value="1"/>
</dbReference>
<evidence type="ECO:0000313" key="5">
    <source>
        <dbReference type="EMBL" id="GAA5173347.1"/>
    </source>
</evidence>
<evidence type="ECO:0000256" key="1">
    <source>
        <dbReference type="ARBA" id="ARBA00023015"/>
    </source>
</evidence>
<accession>A0ABP9RA10</accession>
<dbReference type="PROSITE" id="PS50956">
    <property type="entry name" value="HTH_ASNC_2"/>
    <property type="match status" value="1"/>
</dbReference>
<dbReference type="InterPro" id="IPR019887">
    <property type="entry name" value="Tscrpt_reg_AsnC/Lrp_C"/>
</dbReference>
<dbReference type="RefSeq" id="WP_185066316.1">
    <property type="nucleotide sequence ID" value="NZ_BAABJP010000056.1"/>
</dbReference>
<dbReference type="PROSITE" id="PS00519">
    <property type="entry name" value="HTH_ASNC_1"/>
    <property type="match status" value="1"/>
</dbReference>
<dbReference type="InterPro" id="IPR036388">
    <property type="entry name" value="WH-like_DNA-bd_sf"/>
</dbReference>
<dbReference type="InterPro" id="IPR000485">
    <property type="entry name" value="AsnC-type_HTH_dom"/>
</dbReference>
<dbReference type="InterPro" id="IPR019888">
    <property type="entry name" value="Tscrpt_reg_AsnC-like"/>
</dbReference>
<dbReference type="InterPro" id="IPR011008">
    <property type="entry name" value="Dimeric_a/b-barrel"/>
</dbReference>
<keyword evidence="3" id="KW-0804">Transcription</keyword>
<keyword evidence="6" id="KW-1185">Reference proteome</keyword>
<dbReference type="SUPFAM" id="SSF54909">
    <property type="entry name" value="Dimeric alpha+beta barrel"/>
    <property type="match status" value="1"/>
</dbReference>
<dbReference type="Gene3D" id="1.10.10.10">
    <property type="entry name" value="Winged helix-like DNA-binding domain superfamily/Winged helix DNA-binding domain"/>
    <property type="match status" value="1"/>
</dbReference>
<dbReference type="Pfam" id="PF01037">
    <property type="entry name" value="AsnC_trans_reg"/>
    <property type="match status" value="1"/>
</dbReference>
<dbReference type="Proteomes" id="UP001428817">
    <property type="component" value="Unassembled WGS sequence"/>
</dbReference>
<reference evidence="6" key="1">
    <citation type="journal article" date="2019" name="Int. J. Syst. Evol. Microbiol.">
        <title>The Global Catalogue of Microorganisms (GCM) 10K type strain sequencing project: providing services to taxonomists for standard genome sequencing and annotation.</title>
        <authorList>
            <consortium name="The Broad Institute Genomics Platform"/>
            <consortium name="The Broad Institute Genome Sequencing Center for Infectious Disease"/>
            <person name="Wu L."/>
            <person name="Ma J."/>
        </authorList>
    </citation>
    <scope>NUCLEOTIDE SEQUENCE [LARGE SCALE GENOMIC DNA]</scope>
    <source>
        <strain evidence="6">JCM 18303</strain>
    </source>
</reference>
<evidence type="ECO:0000313" key="6">
    <source>
        <dbReference type="Proteomes" id="UP001428817"/>
    </source>
</evidence>
<dbReference type="InterPro" id="IPR036390">
    <property type="entry name" value="WH_DNA-bd_sf"/>
</dbReference>
<dbReference type="EMBL" id="BAABJP010000056">
    <property type="protein sequence ID" value="GAA5173347.1"/>
    <property type="molecule type" value="Genomic_DNA"/>
</dbReference>
<protein>
    <submittedName>
        <fullName evidence="5">Lrp/AsnC family transcriptional regulator</fullName>
    </submittedName>
</protein>
<keyword evidence="1" id="KW-0805">Transcription regulation</keyword>
<dbReference type="Pfam" id="PF13404">
    <property type="entry name" value="HTH_AsnC-type"/>
    <property type="match status" value="1"/>
</dbReference>